<organism evidence="2 3">
    <name type="scientific">Pacificimonas flava</name>
    <dbReference type="NCBI Taxonomy" id="1234595"/>
    <lineage>
        <taxon>Bacteria</taxon>
        <taxon>Pseudomonadati</taxon>
        <taxon>Pseudomonadota</taxon>
        <taxon>Alphaproteobacteria</taxon>
        <taxon>Sphingomonadales</taxon>
        <taxon>Sphingosinicellaceae</taxon>
        <taxon>Pacificimonas</taxon>
    </lineage>
</organism>
<dbReference type="RefSeq" id="WP_088711094.1">
    <property type="nucleotide sequence ID" value="NZ_NFZT01000001.1"/>
</dbReference>
<feature type="transmembrane region" description="Helical" evidence="1">
    <location>
        <begin position="5"/>
        <end position="26"/>
    </location>
</feature>
<keyword evidence="1" id="KW-1003">Cell membrane</keyword>
<keyword evidence="1" id="KW-0472">Membrane</keyword>
<accession>A0A219B1V3</accession>
<comment type="caution">
    <text evidence="2">The sequence shown here is derived from an EMBL/GenBank/DDBJ whole genome shotgun (WGS) entry which is preliminary data.</text>
</comment>
<evidence type="ECO:0000313" key="3">
    <source>
        <dbReference type="Proteomes" id="UP000198462"/>
    </source>
</evidence>
<protein>
    <recommendedName>
        <fullName evidence="1">SURF1-like protein</fullName>
    </recommendedName>
</protein>
<dbReference type="GO" id="GO:0005886">
    <property type="term" value="C:plasma membrane"/>
    <property type="evidence" value="ECO:0007669"/>
    <property type="project" value="UniProtKB-SubCell"/>
</dbReference>
<comment type="subcellular location">
    <subcellularLocation>
        <location evidence="1">Cell membrane</location>
        <topology evidence="1">Multi-pass membrane protein</topology>
    </subcellularLocation>
</comment>
<keyword evidence="3" id="KW-1185">Reference proteome</keyword>
<dbReference type="Proteomes" id="UP000198462">
    <property type="component" value="Unassembled WGS sequence"/>
</dbReference>
<dbReference type="CDD" id="cd06662">
    <property type="entry name" value="SURF1"/>
    <property type="match status" value="1"/>
</dbReference>
<evidence type="ECO:0000256" key="1">
    <source>
        <dbReference type="RuleBase" id="RU363076"/>
    </source>
</evidence>
<feature type="transmembrane region" description="Helical" evidence="1">
    <location>
        <begin position="172"/>
        <end position="192"/>
    </location>
</feature>
<evidence type="ECO:0000313" key="2">
    <source>
        <dbReference type="EMBL" id="OWV32295.1"/>
    </source>
</evidence>
<keyword evidence="1" id="KW-0812">Transmembrane</keyword>
<comment type="similarity">
    <text evidence="1">Belongs to the SURF1 family.</text>
</comment>
<proteinExistence type="inferred from homology"/>
<sequence>MKLPLLPTAMVVLAVPVMIALGFWQLDRLEWKEEMLSDLARRPSAPQIDLDQPGAAPENFRRAAITCRTSGRPQAVSGRSLQGQTGYSYRLPCSSPESGAPVMLDIGWAPRPDAVNAVVLRDRYQGVLIDRIRELGSGADRFLLVSGRAAVPELRPSAPPTLEDIPNSHRAYAGQWFGFAAVLSVIYVLYTLQWRRARRAAKQTTDAKTPHAENR</sequence>
<dbReference type="PROSITE" id="PS50895">
    <property type="entry name" value="SURF1"/>
    <property type="match status" value="1"/>
</dbReference>
<dbReference type="Pfam" id="PF02104">
    <property type="entry name" value="SURF1"/>
    <property type="match status" value="1"/>
</dbReference>
<dbReference type="AlphaFoldDB" id="A0A219B1V3"/>
<dbReference type="InterPro" id="IPR002994">
    <property type="entry name" value="Surf1/Shy1"/>
</dbReference>
<dbReference type="OrthoDB" id="6079986at2"/>
<gene>
    <name evidence="2" type="ORF">B5C34_01725</name>
</gene>
<reference evidence="3" key="1">
    <citation type="submission" date="2017-05" db="EMBL/GenBank/DDBJ databases">
        <authorList>
            <person name="Lin X."/>
        </authorList>
    </citation>
    <scope>NUCLEOTIDE SEQUENCE [LARGE SCALE GENOMIC DNA]</scope>
    <source>
        <strain evidence="3">JLT2012</strain>
    </source>
</reference>
<keyword evidence="1" id="KW-1133">Transmembrane helix</keyword>
<dbReference type="EMBL" id="NFZT01000001">
    <property type="protein sequence ID" value="OWV32295.1"/>
    <property type="molecule type" value="Genomic_DNA"/>
</dbReference>
<name>A0A219B1V3_9SPHN</name>